<dbReference type="AlphaFoldDB" id="A0A658YTW3"/>
<dbReference type="EMBL" id="UIPR01000009">
    <property type="protein sequence ID" value="SVH84579.1"/>
    <property type="molecule type" value="Genomic_DNA"/>
</dbReference>
<dbReference type="EMBL" id="LM651928">
    <property type="protein sequence ID" value="CDX08399.1"/>
    <property type="molecule type" value="Genomic_DNA"/>
</dbReference>
<accession>A0A658YTW3</accession>
<proteinExistence type="predicted"/>
<dbReference type="Proteomes" id="UP000260191">
    <property type="component" value="Unassembled WGS sequence"/>
</dbReference>
<evidence type="ECO:0000313" key="1">
    <source>
        <dbReference type="EMBL" id="CDX08399.1"/>
    </source>
</evidence>
<sequence length="52" mass="5855">MQTRLTEEMRQNARWKPTASCAPVFTADFVPQPAQPISFWAMNWTGRAGASI</sequence>
<evidence type="ECO:0000313" key="2">
    <source>
        <dbReference type="EMBL" id="SVH84579.1"/>
    </source>
</evidence>
<evidence type="ECO:0000313" key="4">
    <source>
        <dbReference type="Proteomes" id="UP000260191"/>
    </source>
</evidence>
<reference evidence="1 3" key="1">
    <citation type="submission" date="2014-07" db="EMBL/GenBank/DDBJ databases">
        <authorList>
            <person name="Aslett M.A."/>
            <person name="De Silva N."/>
        </authorList>
    </citation>
    <scope>NUCLEOTIDE SEQUENCE [LARGE SCALE GENOMIC DNA]</scope>
    <source>
        <strain evidence="3">NCTC1</strain>
    </source>
</reference>
<evidence type="ECO:0000313" key="3">
    <source>
        <dbReference type="Proteomes" id="UP000032424"/>
    </source>
</evidence>
<reference evidence="2 4" key="2">
    <citation type="submission" date="2018-06" db="EMBL/GenBank/DDBJ databases">
        <authorList>
            <consortium name="Pathogen Informatics"/>
            <person name="Doyle S."/>
        </authorList>
    </citation>
    <scope>NUCLEOTIDE SEQUENCE [LARGE SCALE GENOMIC DNA]</scope>
    <source>
        <strain evidence="2 4">4028STDY6275000</strain>
    </source>
</reference>
<protein>
    <submittedName>
        <fullName evidence="2">Uncharacterized protein</fullName>
    </submittedName>
</protein>
<dbReference type="KEGG" id="sft:NCTC1_03268"/>
<organism evidence="2 4">
    <name type="scientific">Shigella flexneri</name>
    <dbReference type="NCBI Taxonomy" id="623"/>
    <lineage>
        <taxon>Bacteria</taxon>
        <taxon>Pseudomonadati</taxon>
        <taxon>Pseudomonadota</taxon>
        <taxon>Gammaproteobacteria</taxon>
        <taxon>Enterobacterales</taxon>
        <taxon>Enterobacteriaceae</taxon>
        <taxon>Shigella</taxon>
    </lineage>
</organism>
<name>A0A658YTW3_SHIFL</name>
<dbReference type="Proteomes" id="UP000032424">
    <property type="component" value="Chromosome 1"/>
</dbReference>
<gene>
    <name evidence="1" type="ORF">NCTC1_03268</name>
    <name evidence="2" type="ORF">SAMEA3710514_00845</name>
</gene>